<dbReference type="SMART" id="SM01065">
    <property type="entry name" value="CBM_2"/>
    <property type="match status" value="1"/>
</dbReference>
<dbReference type="InterPro" id="IPR002044">
    <property type="entry name" value="CBM20"/>
</dbReference>
<dbReference type="PANTHER" id="PTHR31616:SF12">
    <property type="entry name" value="GLUCOAMYLASE"/>
    <property type="match status" value="1"/>
</dbReference>
<feature type="domain" description="CBM20" evidence="10">
    <location>
        <begin position="330"/>
        <end position="436"/>
    </location>
</feature>
<evidence type="ECO:0000256" key="2">
    <source>
        <dbReference type="ARBA" id="ARBA00022729"/>
    </source>
</evidence>
<dbReference type="EMBL" id="NAJO01000016">
    <property type="protein sequence ID" value="OQO06605.1"/>
    <property type="molecule type" value="Genomic_DNA"/>
</dbReference>
<dbReference type="InterPro" id="IPR008928">
    <property type="entry name" value="6-hairpin_glycosidase_sf"/>
</dbReference>
<sequence length="436" mass="46931">MLYKAAVPFVAIIFAGRTVHGQLEARATSTLTSWLASERPVARKGILNNLGSNGSKAQGVGDGILVASPSTTDPPYFYTCTRDSALTFKILVDNFLTYKTAGLETKIQQATALIAYAQYLISQGSTSVATSIISPIVQNDLSYATQYWNQTGFDLWEEVNSASFFTTGVQLLRCDSMTYQPCSDKALSNQKIVTDSFRSIYAINSGIHQDVGIAVERHPEYVYQGGNPCTFAAAEQLYDAVYQWKRIGSLSITSTSLDFFKNIYPSAAIGTYASSTVIFTLIVDAVSACADSYMFNAQKYAPQNGAIAEQAYAARANNMSASWGASSACSATPTLTTVTFNEFKITTPGDTIYITGSISQLGNWNTSAAVALSAAQYTSSNPKWFTSVSLAAGGVVSYKYSVKSGDGPIIWESDPDRTLTVAENCAGMATQNDNWR</sequence>
<dbReference type="AlphaFoldDB" id="A0A1V8T5A9"/>
<evidence type="ECO:0000256" key="6">
    <source>
        <dbReference type="ARBA" id="ARBA00023295"/>
    </source>
</evidence>
<dbReference type="FunFam" id="2.60.40.10:FF:000552">
    <property type="entry name" value="Related to glucoamylase"/>
    <property type="match status" value="1"/>
</dbReference>
<keyword evidence="4" id="KW-0325">Glycoprotein</keyword>
<dbReference type="GO" id="GO:0000324">
    <property type="term" value="C:fungal-type vacuole"/>
    <property type="evidence" value="ECO:0007669"/>
    <property type="project" value="TreeGrafter"/>
</dbReference>
<dbReference type="InParanoid" id="A0A1V8T5A9"/>
<reference evidence="12" key="1">
    <citation type="submission" date="2017-03" db="EMBL/GenBank/DDBJ databases">
        <title>Genomes of endolithic fungi from Antarctica.</title>
        <authorList>
            <person name="Coleine C."/>
            <person name="Masonjones S."/>
            <person name="Stajich J.E."/>
        </authorList>
    </citation>
    <scope>NUCLEOTIDE SEQUENCE [LARGE SCALE GENOMIC DNA]</scope>
    <source>
        <strain evidence="12">CCFEE 5527</strain>
    </source>
</reference>
<dbReference type="PANTHER" id="PTHR31616">
    <property type="entry name" value="TREHALASE"/>
    <property type="match status" value="1"/>
</dbReference>
<keyword evidence="12" id="KW-1185">Reference proteome</keyword>
<dbReference type="OrthoDB" id="6123450at2759"/>
<dbReference type="CDD" id="cd05811">
    <property type="entry name" value="CBM20_glucoamylase"/>
    <property type="match status" value="1"/>
</dbReference>
<keyword evidence="5" id="KW-0119">Carbohydrate metabolism</keyword>
<dbReference type="GO" id="GO:0004553">
    <property type="term" value="F:hydrolase activity, hydrolyzing O-glycosyl compounds"/>
    <property type="evidence" value="ECO:0007669"/>
    <property type="project" value="TreeGrafter"/>
</dbReference>
<accession>A0A1V8T5A9</accession>
<dbReference type="GO" id="GO:2001070">
    <property type="term" value="F:starch binding"/>
    <property type="evidence" value="ECO:0007669"/>
    <property type="project" value="InterPro"/>
</dbReference>
<keyword evidence="2" id="KW-0732">Signal</keyword>
<keyword evidence="3" id="KW-0378">Hydrolase</keyword>
<evidence type="ECO:0000259" key="10">
    <source>
        <dbReference type="PROSITE" id="PS51166"/>
    </source>
</evidence>
<dbReference type="InterPro" id="IPR012341">
    <property type="entry name" value="6hp_glycosidase-like_sf"/>
</dbReference>
<dbReference type="Gene3D" id="2.60.40.10">
    <property type="entry name" value="Immunoglobulins"/>
    <property type="match status" value="1"/>
</dbReference>
<organism evidence="11 12">
    <name type="scientific">Cryoendolithus antarcticus</name>
    <dbReference type="NCBI Taxonomy" id="1507870"/>
    <lineage>
        <taxon>Eukaryota</taxon>
        <taxon>Fungi</taxon>
        <taxon>Dikarya</taxon>
        <taxon>Ascomycota</taxon>
        <taxon>Pezizomycotina</taxon>
        <taxon>Dothideomycetes</taxon>
        <taxon>Dothideomycetidae</taxon>
        <taxon>Cladosporiales</taxon>
        <taxon>Cladosporiaceae</taxon>
        <taxon>Cryoendolithus</taxon>
    </lineage>
</organism>
<dbReference type="InterPro" id="IPR011613">
    <property type="entry name" value="GH15-like"/>
</dbReference>
<dbReference type="InterPro" id="IPR013784">
    <property type="entry name" value="Carb-bd-like_fold"/>
</dbReference>
<evidence type="ECO:0000313" key="11">
    <source>
        <dbReference type="EMBL" id="OQO06605.1"/>
    </source>
</evidence>
<proteinExistence type="inferred from homology"/>
<name>A0A1V8T5A9_9PEZI</name>
<dbReference type="PROSITE" id="PS00820">
    <property type="entry name" value="GLUCOAMYLASE"/>
    <property type="match status" value="1"/>
</dbReference>
<protein>
    <recommendedName>
        <fullName evidence="9">1,4-alpha-D-glucan glucohydrolase</fullName>
    </recommendedName>
    <alternativeName>
        <fullName evidence="8">Glucan 1,4-alpha-glucosidase</fullName>
    </alternativeName>
</protein>
<dbReference type="SUPFAM" id="SSF49452">
    <property type="entry name" value="Starch-binding domain-like"/>
    <property type="match status" value="1"/>
</dbReference>
<dbReference type="PROSITE" id="PS51166">
    <property type="entry name" value="CBM20"/>
    <property type="match status" value="1"/>
</dbReference>
<evidence type="ECO:0000256" key="1">
    <source>
        <dbReference type="ARBA" id="ARBA00006188"/>
    </source>
</evidence>
<gene>
    <name evidence="11" type="ORF">B0A48_08390</name>
</gene>
<dbReference type="Pfam" id="PF00723">
    <property type="entry name" value="Glyco_hydro_15"/>
    <property type="match status" value="3"/>
</dbReference>
<evidence type="ECO:0000256" key="9">
    <source>
        <dbReference type="ARBA" id="ARBA00033473"/>
    </source>
</evidence>
<dbReference type="Gene3D" id="1.50.10.10">
    <property type="match status" value="3"/>
</dbReference>
<evidence type="ECO:0000256" key="5">
    <source>
        <dbReference type="ARBA" id="ARBA00023277"/>
    </source>
</evidence>
<evidence type="ECO:0000256" key="3">
    <source>
        <dbReference type="ARBA" id="ARBA00022801"/>
    </source>
</evidence>
<evidence type="ECO:0000313" key="12">
    <source>
        <dbReference type="Proteomes" id="UP000192596"/>
    </source>
</evidence>
<evidence type="ECO:0000256" key="7">
    <source>
        <dbReference type="ARBA" id="ARBA00023326"/>
    </source>
</evidence>
<keyword evidence="6" id="KW-0326">Glycosidase</keyword>
<comment type="caution">
    <text evidence="11">The sequence shown here is derived from an EMBL/GenBank/DDBJ whole genome shotgun (WGS) entry which is preliminary data.</text>
</comment>
<dbReference type="InterPro" id="IPR034836">
    <property type="entry name" value="CBM20_glucoamylase"/>
</dbReference>
<dbReference type="InterPro" id="IPR046966">
    <property type="entry name" value="Glucoamylase_active_site"/>
</dbReference>
<dbReference type="Pfam" id="PF00686">
    <property type="entry name" value="CBM_20"/>
    <property type="match status" value="1"/>
</dbReference>
<dbReference type="InterPro" id="IPR013783">
    <property type="entry name" value="Ig-like_fold"/>
</dbReference>
<dbReference type="GO" id="GO:0000272">
    <property type="term" value="P:polysaccharide catabolic process"/>
    <property type="evidence" value="ECO:0007669"/>
    <property type="project" value="UniProtKB-KW"/>
</dbReference>
<dbReference type="SUPFAM" id="SSF48208">
    <property type="entry name" value="Six-hairpin glycosidases"/>
    <property type="match status" value="1"/>
</dbReference>
<dbReference type="Proteomes" id="UP000192596">
    <property type="component" value="Unassembled WGS sequence"/>
</dbReference>
<evidence type="ECO:0000256" key="4">
    <source>
        <dbReference type="ARBA" id="ARBA00023180"/>
    </source>
</evidence>
<keyword evidence="7" id="KW-0624">Polysaccharide degradation</keyword>
<dbReference type="STRING" id="1507870.A0A1V8T5A9"/>
<comment type="similarity">
    <text evidence="1">Belongs to the glycosyl hydrolase 15 family.</text>
</comment>
<evidence type="ECO:0000256" key="8">
    <source>
        <dbReference type="ARBA" id="ARBA00033442"/>
    </source>
</evidence>